<dbReference type="AlphaFoldDB" id="A0A518G422"/>
<organism evidence="3 4">
    <name type="scientific">Aureliella helgolandensis</name>
    <dbReference type="NCBI Taxonomy" id="2527968"/>
    <lineage>
        <taxon>Bacteria</taxon>
        <taxon>Pseudomonadati</taxon>
        <taxon>Planctomycetota</taxon>
        <taxon>Planctomycetia</taxon>
        <taxon>Pirellulales</taxon>
        <taxon>Pirellulaceae</taxon>
        <taxon>Aureliella</taxon>
    </lineage>
</organism>
<name>A0A518G422_9BACT</name>
<keyword evidence="2" id="KW-0732">Signal</keyword>
<evidence type="ECO:0000256" key="1">
    <source>
        <dbReference type="SAM" id="MobiDB-lite"/>
    </source>
</evidence>
<sequence precursor="true">MLLQIVQKLVFGFAATAFVSTSAVALAQRAGGGGYARGGMSYMGGGVSSHSYSGYGRSGGYGSAYGNYNRPSISLSIGGGSPYGLGYGAGYGGFRYGQGYSGGGYRVGSGGYGYRSSSYPYIAAQGNYSPYRARASRYPQTYAQPALRGRTSSGQAGYGNYSHSGTANQRAVGSRVSPTSDLRPGMVLSDGSTVLSVGPIGGRASR</sequence>
<gene>
    <name evidence="3" type="ORF">Q31a_16400</name>
</gene>
<evidence type="ECO:0000256" key="2">
    <source>
        <dbReference type="SAM" id="SignalP"/>
    </source>
</evidence>
<reference evidence="3 4" key="1">
    <citation type="submission" date="2019-02" db="EMBL/GenBank/DDBJ databases">
        <title>Deep-cultivation of Planctomycetes and their phenomic and genomic characterization uncovers novel biology.</title>
        <authorList>
            <person name="Wiegand S."/>
            <person name="Jogler M."/>
            <person name="Boedeker C."/>
            <person name="Pinto D."/>
            <person name="Vollmers J."/>
            <person name="Rivas-Marin E."/>
            <person name="Kohn T."/>
            <person name="Peeters S.H."/>
            <person name="Heuer A."/>
            <person name="Rast P."/>
            <person name="Oberbeckmann S."/>
            <person name="Bunk B."/>
            <person name="Jeske O."/>
            <person name="Meyerdierks A."/>
            <person name="Storesund J.E."/>
            <person name="Kallscheuer N."/>
            <person name="Luecker S."/>
            <person name="Lage O.M."/>
            <person name="Pohl T."/>
            <person name="Merkel B.J."/>
            <person name="Hornburger P."/>
            <person name="Mueller R.-W."/>
            <person name="Bruemmer F."/>
            <person name="Labrenz M."/>
            <person name="Spormann A.M."/>
            <person name="Op den Camp H."/>
            <person name="Overmann J."/>
            <person name="Amann R."/>
            <person name="Jetten M.S.M."/>
            <person name="Mascher T."/>
            <person name="Medema M.H."/>
            <person name="Devos D.P."/>
            <person name="Kaster A.-K."/>
            <person name="Ovreas L."/>
            <person name="Rohde M."/>
            <person name="Galperin M.Y."/>
            <person name="Jogler C."/>
        </authorList>
    </citation>
    <scope>NUCLEOTIDE SEQUENCE [LARGE SCALE GENOMIC DNA]</scope>
    <source>
        <strain evidence="3 4">Q31a</strain>
    </source>
</reference>
<dbReference type="Proteomes" id="UP000318017">
    <property type="component" value="Chromosome"/>
</dbReference>
<keyword evidence="4" id="KW-1185">Reference proteome</keyword>
<dbReference type="KEGG" id="ahel:Q31a_16400"/>
<evidence type="ECO:0000313" key="3">
    <source>
        <dbReference type="EMBL" id="QDV23342.1"/>
    </source>
</evidence>
<dbReference type="RefSeq" id="WP_145076227.1">
    <property type="nucleotide sequence ID" value="NZ_CP036298.1"/>
</dbReference>
<protein>
    <submittedName>
        <fullName evidence="3">Uncharacterized protein</fullName>
    </submittedName>
</protein>
<feature type="signal peptide" evidence="2">
    <location>
        <begin position="1"/>
        <end position="27"/>
    </location>
</feature>
<feature type="region of interest" description="Disordered" evidence="1">
    <location>
        <begin position="149"/>
        <end position="188"/>
    </location>
</feature>
<dbReference type="EMBL" id="CP036298">
    <property type="protein sequence ID" value="QDV23342.1"/>
    <property type="molecule type" value="Genomic_DNA"/>
</dbReference>
<proteinExistence type="predicted"/>
<evidence type="ECO:0000313" key="4">
    <source>
        <dbReference type="Proteomes" id="UP000318017"/>
    </source>
</evidence>
<accession>A0A518G422</accession>
<feature type="chain" id="PRO_5021798268" evidence="2">
    <location>
        <begin position="28"/>
        <end position="206"/>
    </location>
</feature>
<feature type="compositionally biased region" description="Polar residues" evidence="1">
    <location>
        <begin position="150"/>
        <end position="180"/>
    </location>
</feature>